<protein>
    <submittedName>
        <fullName evidence="2">Uncharacterized protein</fullName>
    </submittedName>
</protein>
<evidence type="ECO:0000256" key="1">
    <source>
        <dbReference type="SAM" id="MobiDB-lite"/>
    </source>
</evidence>
<proteinExistence type="predicted"/>
<organism evidence="2 3">
    <name type="scientific">Cajanus cajan</name>
    <name type="common">Pigeon pea</name>
    <name type="synonym">Cajanus indicus</name>
    <dbReference type="NCBI Taxonomy" id="3821"/>
    <lineage>
        <taxon>Eukaryota</taxon>
        <taxon>Viridiplantae</taxon>
        <taxon>Streptophyta</taxon>
        <taxon>Embryophyta</taxon>
        <taxon>Tracheophyta</taxon>
        <taxon>Spermatophyta</taxon>
        <taxon>Magnoliopsida</taxon>
        <taxon>eudicotyledons</taxon>
        <taxon>Gunneridae</taxon>
        <taxon>Pentapetalae</taxon>
        <taxon>rosids</taxon>
        <taxon>fabids</taxon>
        <taxon>Fabales</taxon>
        <taxon>Fabaceae</taxon>
        <taxon>Papilionoideae</taxon>
        <taxon>50 kb inversion clade</taxon>
        <taxon>NPAAA clade</taxon>
        <taxon>indigoferoid/millettioid clade</taxon>
        <taxon>Phaseoleae</taxon>
        <taxon>Cajanus</taxon>
    </lineage>
</organism>
<dbReference type="Gramene" id="C.cajan_44908.t">
    <property type="protein sequence ID" value="C.cajan_44908.t.cds1"/>
    <property type="gene ID" value="C.cajan_44908"/>
</dbReference>
<sequence>MNQNESIQDMQKRFTHIINHLASLGKVFPNKDPSYSKNFKKGAPSSKPYSKEKE</sequence>
<feature type="region of interest" description="Disordered" evidence="1">
    <location>
        <begin position="29"/>
        <end position="54"/>
    </location>
</feature>
<dbReference type="Proteomes" id="UP000075243">
    <property type="component" value="Unassembled WGS sequence"/>
</dbReference>
<dbReference type="AlphaFoldDB" id="A0A151QWS4"/>
<evidence type="ECO:0000313" key="2">
    <source>
        <dbReference type="EMBL" id="KYP34781.1"/>
    </source>
</evidence>
<accession>A0A151QWS4</accession>
<keyword evidence="3" id="KW-1185">Reference proteome</keyword>
<reference evidence="2" key="1">
    <citation type="journal article" date="2012" name="Nat. Biotechnol.">
        <title>Draft genome sequence of pigeonpea (Cajanus cajan), an orphan legume crop of resource-poor farmers.</title>
        <authorList>
            <person name="Varshney R.K."/>
            <person name="Chen W."/>
            <person name="Li Y."/>
            <person name="Bharti A.K."/>
            <person name="Saxena R.K."/>
            <person name="Schlueter J.A."/>
            <person name="Donoghue M.T."/>
            <person name="Azam S."/>
            <person name="Fan G."/>
            <person name="Whaley A.M."/>
            <person name="Farmer A.D."/>
            <person name="Sheridan J."/>
            <person name="Iwata A."/>
            <person name="Tuteja R."/>
            <person name="Penmetsa R.V."/>
            <person name="Wu W."/>
            <person name="Upadhyaya H.D."/>
            <person name="Yang S.P."/>
            <person name="Shah T."/>
            <person name="Saxena K.B."/>
            <person name="Michael T."/>
            <person name="McCombie W.R."/>
            <person name="Yang B."/>
            <person name="Zhang G."/>
            <person name="Yang H."/>
            <person name="Wang J."/>
            <person name="Spillane C."/>
            <person name="Cook D.R."/>
            <person name="May G.D."/>
            <person name="Xu X."/>
            <person name="Jackson S.A."/>
        </authorList>
    </citation>
    <scope>NUCLEOTIDE SEQUENCE [LARGE SCALE GENOMIC DNA]</scope>
</reference>
<gene>
    <name evidence="2" type="ORF">KK1_044212</name>
</gene>
<evidence type="ECO:0000313" key="3">
    <source>
        <dbReference type="Proteomes" id="UP000075243"/>
    </source>
</evidence>
<name>A0A151QWS4_CAJCA</name>
<dbReference type="EMBL" id="KQ484516">
    <property type="protein sequence ID" value="KYP34781.1"/>
    <property type="molecule type" value="Genomic_DNA"/>
</dbReference>